<dbReference type="GO" id="GO:0046910">
    <property type="term" value="F:pectinesterase inhibitor activity"/>
    <property type="evidence" value="ECO:0007669"/>
    <property type="project" value="UniProtKB-ARBA"/>
</dbReference>
<dbReference type="InterPro" id="IPR051955">
    <property type="entry name" value="PME_Inhibitor"/>
</dbReference>
<dbReference type="InterPro" id="IPR035513">
    <property type="entry name" value="Invertase/methylesterase_inhib"/>
</dbReference>
<evidence type="ECO:0000313" key="5">
    <source>
        <dbReference type="Proteomes" id="UP000195402"/>
    </source>
</evidence>
<evidence type="ECO:0000256" key="2">
    <source>
        <dbReference type="SAM" id="SignalP"/>
    </source>
</evidence>
<dbReference type="Gene3D" id="1.20.140.40">
    <property type="entry name" value="Invertase/pectin methylesterase inhibitor family protein"/>
    <property type="match status" value="1"/>
</dbReference>
<sequence>MDRLCLPFLILLLLSILYRVPETVAEKYGETDFIKASCGATRYPDLCFESLSIYRSKIQQSPRQLAQAALSVSLSRARSVTNFVSMMTRVKGIKGRDFLAVKDCVDNMGDSVDRLSRSMKELGQMGRRVRGQSFLWHMSNVQTWVSAALTDEDTCIDGFSGHGSNEHIKASIKSRVVKVAQVTSNALALVNRFAAKHH</sequence>
<dbReference type="InterPro" id="IPR006501">
    <property type="entry name" value="Pectinesterase_inhib_dom"/>
</dbReference>
<dbReference type="NCBIfam" id="TIGR01614">
    <property type="entry name" value="PME_inhib"/>
    <property type="match status" value="1"/>
</dbReference>
<dbReference type="SUPFAM" id="SSF101148">
    <property type="entry name" value="Plant invertase/pectin methylesterase inhibitor"/>
    <property type="match status" value="1"/>
</dbReference>
<dbReference type="SMART" id="SM00856">
    <property type="entry name" value="PMEI"/>
    <property type="match status" value="1"/>
</dbReference>
<evidence type="ECO:0000313" key="4">
    <source>
        <dbReference type="EMBL" id="OVA19546.1"/>
    </source>
</evidence>
<dbReference type="PANTHER" id="PTHR31080">
    <property type="entry name" value="PECTINESTERASE INHIBITOR-LIKE"/>
    <property type="match status" value="1"/>
</dbReference>
<dbReference type="AlphaFoldDB" id="A0A200RA35"/>
<feature type="chain" id="PRO_5012667960" evidence="2">
    <location>
        <begin position="26"/>
        <end position="198"/>
    </location>
</feature>
<dbReference type="OrthoDB" id="1430376at2759"/>
<dbReference type="CDD" id="cd15798">
    <property type="entry name" value="PMEI-like_3"/>
    <property type="match status" value="1"/>
</dbReference>
<dbReference type="PANTHER" id="PTHR31080:SF207">
    <property type="entry name" value="PECTINESTERASE INHIBITOR 9"/>
    <property type="match status" value="1"/>
</dbReference>
<name>A0A200RA35_MACCD</name>
<keyword evidence="5" id="KW-1185">Reference proteome</keyword>
<accession>A0A200RA35</accession>
<dbReference type="FunFam" id="1.20.140.40:FF:000005">
    <property type="entry name" value="Pectin methylesterase inhibitor 1"/>
    <property type="match status" value="1"/>
</dbReference>
<feature type="signal peptide" evidence="2">
    <location>
        <begin position="1"/>
        <end position="25"/>
    </location>
</feature>
<dbReference type="EMBL" id="MVGT01000185">
    <property type="protein sequence ID" value="OVA19546.1"/>
    <property type="molecule type" value="Genomic_DNA"/>
</dbReference>
<dbReference type="OMA" id="NRYASSH"/>
<keyword evidence="1 2" id="KW-0732">Signal</keyword>
<gene>
    <name evidence="4" type="ORF">BVC80_9051g45</name>
</gene>
<proteinExistence type="predicted"/>
<reference evidence="4 5" key="1">
    <citation type="journal article" date="2017" name="Mol. Plant">
        <title>The Genome of Medicinal Plant Macleaya cordata Provides New Insights into Benzylisoquinoline Alkaloids Metabolism.</title>
        <authorList>
            <person name="Liu X."/>
            <person name="Liu Y."/>
            <person name="Huang P."/>
            <person name="Ma Y."/>
            <person name="Qing Z."/>
            <person name="Tang Q."/>
            <person name="Cao H."/>
            <person name="Cheng P."/>
            <person name="Zheng Y."/>
            <person name="Yuan Z."/>
            <person name="Zhou Y."/>
            <person name="Liu J."/>
            <person name="Tang Z."/>
            <person name="Zhuo Y."/>
            <person name="Zhang Y."/>
            <person name="Yu L."/>
            <person name="Huang J."/>
            <person name="Yang P."/>
            <person name="Peng Q."/>
            <person name="Zhang J."/>
            <person name="Jiang W."/>
            <person name="Zhang Z."/>
            <person name="Lin K."/>
            <person name="Ro D.K."/>
            <person name="Chen X."/>
            <person name="Xiong X."/>
            <person name="Shang Y."/>
            <person name="Huang S."/>
            <person name="Zeng J."/>
        </authorList>
    </citation>
    <scope>NUCLEOTIDE SEQUENCE [LARGE SCALE GENOMIC DNA]</scope>
    <source>
        <strain evidence="5">cv. BLH2017</strain>
        <tissue evidence="4">Root</tissue>
    </source>
</reference>
<organism evidence="4 5">
    <name type="scientific">Macleaya cordata</name>
    <name type="common">Five-seeded plume-poppy</name>
    <name type="synonym">Bocconia cordata</name>
    <dbReference type="NCBI Taxonomy" id="56857"/>
    <lineage>
        <taxon>Eukaryota</taxon>
        <taxon>Viridiplantae</taxon>
        <taxon>Streptophyta</taxon>
        <taxon>Embryophyta</taxon>
        <taxon>Tracheophyta</taxon>
        <taxon>Spermatophyta</taxon>
        <taxon>Magnoliopsida</taxon>
        <taxon>Ranunculales</taxon>
        <taxon>Papaveraceae</taxon>
        <taxon>Papaveroideae</taxon>
        <taxon>Macleaya</taxon>
    </lineage>
</organism>
<evidence type="ECO:0000256" key="1">
    <source>
        <dbReference type="ARBA" id="ARBA00022729"/>
    </source>
</evidence>
<comment type="caution">
    <text evidence="4">The sequence shown here is derived from an EMBL/GenBank/DDBJ whole genome shotgun (WGS) entry which is preliminary data.</text>
</comment>
<dbReference type="STRING" id="56857.A0A200RA35"/>
<protein>
    <submittedName>
        <fullName evidence="4">Pectinesterase inhibitor domain</fullName>
    </submittedName>
</protein>
<dbReference type="Proteomes" id="UP000195402">
    <property type="component" value="Unassembled WGS sequence"/>
</dbReference>
<feature type="domain" description="Pectinesterase inhibitor" evidence="3">
    <location>
        <begin position="29"/>
        <end position="189"/>
    </location>
</feature>
<dbReference type="FunCoup" id="A0A200RA35">
    <property type="interactions" value="225"/>
</dbReference>
<dbReference type="Pfam" id="PF04043">
    <property type="entry name" value="PMEI"/>
    <property type="match status" value="1"/>
</dbReference>
<evidence type="ECO:0000259" key="3">
    <source>
        <dbReference type="SMART" id="SM00856"/>
    </source>
</evidence>
<dbReference type="InParanoid" id="A0A200RA35"/>